<proteinExistence type="predicted"/>
<evidence type="ECO:0008006" key="3">
    <source>
        <dbReference type="Google" id="ProtNLM"/>
    </source>
</evidence>
<name>A0A5C2RYY2_9APHY</name>
<dbReference type="AlphaFoldDB" id="A0A5C2RYY2"/>
<evidence type="ECO:0000313" key="1">
    <source>
        <dbReference type="EMBL" id="RPD56283.1"/>
    </source>
</evidence>
<reference evidence="1" key="1">
    <citation type="journal article" date="2018" name="Genome Biol. Evol.">
        <title>Genomics and development of Lentinus tigrinus, a white-rot wood-decaying mushroom with dimorphic fruiting bodies.</title>
        <authorList>
            <person name="Wu B."/>
            <person name="Xu Z."/>
            <person name="Knudson A."/>
            <person name="Carlson A."/>
            <person name="Chen N."/>
            <person name="Kovaka S."/>
            <person name="LaButti K."/>
            <person name="Lipzen A."/>
            <person name="Pennachio C."/>
            <person name="Riley R."/>
            <person name="Schakwitz W."/>
            <person name="Umezawa K."/>
            <person name="Ohm R.A."/>
            <person name="Grigoriev I.V."/>
            <person name="Nagy L.G."/>
            <person name="Gibbons J."/>
            <person name="Hibbett D."/>
        </authorList>
    </citation>
    <scope>NUCLEOTIDE SEQUENCE [LARGE SCALE GENOMIC DNA]</scope>
    <source>
        <strain evidence="1">ALCF2SS1-6</strain>
    </source>
</reference>
<evidence type="ECO:0000313" key="2">
    <source>
        <dbReference type="Proteomes" id="UP000313359"/>
    </source>
</evidence>
<dbReference type="Gene3D" id="1.20.1280.50">
    <property type="match status" value="1"/>
</dbReference>
<gene>
    <name evidence="1" type="ORF">L227DRAFT_614673</name>
</gene>
<sequence>MEALGIAARDFLGRCQALLNEENHHPVDIESVRTIERDLQLAVIAIKQYYNASPFAPINRLHPELLCMIFKHVRRPNKAVMSARLHPSRFDSYKPLLAPMLACRKWHTLITQDATLWNQIDLTKHTPTSALVQRLLERSKGASLDVRFAHSSLRFVEDKDKTTPFLEVHAHRLGKLEVKFRDVNCTPEMLSLLDISMPRLTCLVISITEQLLKSVHEVSLKRFPALKKLVLSGILLRPIEHVPSLTHLHLIGLVHDTILPLLDVLGAAPSLEILDLRMIQLGTRGVEAPILNLPRLRVLRLTCRTWSTVVRFLLTHIAAPNLMVTDFSEVSSWRDSGNTAVDAYIPQTFLAQRSRMTRLGVSWHYGKGFTATFQSADSNDRLTIEENCPVLRSVLGTSPMLDCLRNIEHVCLDPQPVDMDEHEVLWILQRLPIAKFLVLNNVWHGLRLLDSKVPIVVPGLVSLSLDATQSRDVELIRIIAYTVEERAKVSGPVPVLRLGALYEFEDLMEELELYANEIKKHVGTLEIVQYSFLKDTLWPAWFNQSNSYH</sequence>
<organism evidence="1 2">
    <name type="scientific">Lentinus tigrinus ALCF2SS1-6</name>
    <dbReference type="NCBI Taxonomy" id="1328759"/>
    <lineage>
        <taxon>Eukaryota</taxon>
        <taxon>Fungi</taxon>
        <taxon>Dikarya</taxon>
        <taxon>Basidiomycota</taxon>
        <taxon>Agaricomycotina</taxon>
        <taxon>Agaricomycetes</taxon>
        <taxon>Polyporales</taxon>
        <taxon>Polyporaceae</taxon>
        <taxon>Lentinus</taxon>
    </lineage>
</organism>
<dbReference type="Proteomes" id="UP000313359">
    <property type="component" value="Unassembled WGS sequence"/>
</dbReference>
<keyword evidence="2" id="KW-1185">Reference proteome</keyword>
<dbReference type="OrthoDB" id="2758541at2759"/>
<dbReference type="Gene3D" id="3.80.10.10">
    <property type="entry name" value="Ribonuclease Inhibitor"/>
    <property type="match status" value="1"/>
</dbReference>
<dbReference type="EMBL" id="ML122289">
    <property type="protein sequence ID" value="RPD56283.1"/>
    <property type="molecule type" value="Genomic_DNA"/>
</dbReference>
<accession>A0A5C2RYY2</accession>
<dbReference type="STRING" id="1328759.A0A5C2RYY2"/>
<protein>
    <recommendedName>
        <fullName evidence="3">F-box domain-containing protein</fullName>
    </recommendedName>
</protein>
<dbReference type="SUPFAM" id="SSF52047">
    <property type="entry name" value="RNI-like"/>
    <property type="match status" value="1"/>
</dbReference>
<dbReference type="InterPro" id="IPR032675">
    <property type="entry name" value="LRR_dom_sf"/>
</dbReference>